<evidence type="ECO:0000313" key="2">
    <source>
        <dbReference type="Proteomes" id="UP000006732"/>
    </source>
</evidence>
<dbReference type="RefSeq" id="WP_011736425.1">
    <property type="nucleotide sequence ID" value="NC_008609.1"/>
</dbReference>
<dbReference type="KEGG" id="ppd:Ppro_2566"/>
<keyword evidence="2" id="KW-1185">Reference proteome</keyword>
<gene>
    <name evidence="1" type="ordered locus">Ppro_2566</name>
</gene>
<evidence type="ECO:0000313" key="1">
    <source>
        <dbReference type="EMBL" id="ABL00171.1"/>
    </source>
</evidence>
<dbReference type="eggNOG" id="ENOG5033BUY">
    <property type="taxonomic scope" value="Bacteria"/>
</dbReference>
<dbReference type="EMBL" id="CP000482">
    <property type="protein sequence ID" value="ABL00171.1"/>
    <property type="molecule type" value="Genomic_DNA"/>
</dbReference>
<dbReference type="OrthoDB" id="5400475at2"/>
<accession>A1AS50</accession>
<dbReference type="AlphaFoldDB" id="A1AS50"/>
<name>A1AS50_PELPD</name>
<reference evidence="1 2" key="1">
    <citation type="submission" date="2006-10" db="EMBL/GenBank/DDBJ databases">
        <title>Complete sequence of chromosome of Pelobacter propionicus DSM 2379.</title>
        <authorList>
            <consortium name="US DOE Joint Genome Institute"/>
            <person name="Copeland A."/>
            <person name="Lucas S."/>
            <person name="Lapidus A."/>
            <person name="Barry K."/>
            <person name="Detter J.C."/>
            <person name="Glavina del Rio T."/>
            <person name="Hammon N."/>
            <person name="Israni S."/>
            <person name="Dalin E."/>
            <person name="Tice H."/>
            <person name="Pitluck S."/>
            <person name="Saunders E."/>
            <person name="Brettin T."/>
            <person name="Bruce D."/>
            <person name="Han C."/>
            <person name="Tapia R."/>
            <person name="Schmutz J."/>
            <person name="Larimer F."/>
            <person name="Land M."/>
            <person name="Hauser L."/>
            <person name="Kyrpides N."/>
            <person name="Kim E."/>
            <person name="Lovley D."/>
            <person name="Richardson P."/>
        </authorList>
    </citation>
    <scope>NUCLEOTIDE SEQUENCE [LARGE SCALE GENOMIC DNA]</scope>
    <source>
        <strain evidence="2">DSM 2379 / NBRC 103807 / OttBd1</strain>
    </source>
</reference>
<protein>
    <submittedName>
        <fullName evidence="1">Uncharacterized protein</fullName>
    </submittedName>
</protein>
<organism evidence="1 2">
    <name type="scientific">Pelobacter propionicus (strain DSM 2379 / NBRC 103807 / OttBd1)</name>
    <dbReference type="NCBI Taxonomy" id="338966"/>
    <lineage>
        <taxon>Bacteria</taxon>
        <taxon>Pseudomonadati</taxon>
        <taxon>Thermodesulfobacteriota</taxon>
        <taxon>Desulfuromonadia</taxon>
        <taxon>Desulfuromonadales</taxon>
        <taxon>Desulfuromonadaceae</taxon>
        <taxon>Pelobacter</taxon>
    </lineage>
</organism>
<dbReference type="Proteomes" id="UP000006732">
    <property type="component" value="Chromosome"/>
</dbReference>
<proteinExistence type="predicted"/>
<dbReference type="STRING" id="338966.Ppro_2566"/>
<dbReference type="HOGENOM" id="CLU_166160_1_1_7"/>
<sequence length="85" mass="9504">MTKAQTIKPFDNESDCLQMGDLTIENRLDRVSLFGSLDITRDREGLALARLLKEVLDLTLRELEGAELPARITREAGDSVENPFA</sequence>